<evidence type="ECO:0000256" key="2">
    <source>
        <dbReference type="SAM" id="Coils"/>
    </source>
</evidence>
<keyword evidence="4" id="KW-1185">Reference proteome</keyword>
<dbReference type="PROSITE" id="PS50005">
    <property type="entry name" value="TPR"/>
    <property type="match status" value="3"/>
</dbReference>
<dbReference type="Gene3D" id="1.25.40.10">
    <property type="entry name" value="Tetratricopeptide repeat domain"/>
    <property type="match status" value="1"/>
</dbReference>
<dbReference type="InterPro" id="IPR011990">
    <property type="entry name" value="TPR-like_helical_dom_sf"/>
</dbReference>
<dbReference type="OrthoDB" id="9767435at2"/>
<dbReference type="Proteomes" id="UP000308271">
    <property type="component" value="Unassembled WGS sequence"/>
</dbReference>
<evidence type="ECO:0000313" key="3">
    <source>
        <dbReference type="EMBL" id="TNJ36058.1"/>
    </source>
</evidence>
<dbReference type="AlphaFoldDB" id="A0A5C4RYR0"/>
<organism evidence="3 4">
    <name type="scientific">Chlorobaculum thiosulfatiphilum</name>
    <name type="common">Chlorobium limicola f.sp. thiosulfatophilum</name>
    <dbReference type="NCBI Taxonomy" id="115852"/>
    <lineage>
        <taxon>Bacteria</taxon>
        <taxon>Pseudomonadati</taxon>
        <taxon>Chlorobiota</taxon>
        <taxon>Chlorobiia</taxon>
        <taxon>Chlorobiales</taxon>
        <taxon>Chlorobiaceae</taxon>
        <taxon>Chlorobaculum</taxon>
    </lineage>
</organism>
<dbReference type="Pfam" id="PF13424">
    <property type="entry name" value="TPR_12"/>
    <property type="match status" value="2"/>
</dbReference>
<feature type="repeat" description="TPR" evidence="1">
    <location>
        <begin position="344"/>
        <end position="377"/>
    </location>
</feature>
<dbReference type="SMART" id="SM00028">
    <property type="entry name" value="TPR"/>
    <property type="match status" value="4"/>
</dbReference>
<accession>A0A5C4RYR0</accession>
<feature type="repeat" description="TPR" evidence="1">
    <location>
        <begin position="264"/>
        <end position="297"/>
    </location>
</feature>
<dbReference type="InterPro" id="IPR019734">
    <property type="entry name" value="TPR_rpt"/>
</dbReference>
<dbReference type="PANTHER" id="PTHR47691:SF3">
    <property type="entry name" value="HTH-TYPE TRANSCRIPTIONAL REGULATOR RV0890C-RELATED"/>
    <property type="match status" value="1"/>
</dbReference>
<protein>
    <submittedName>
        <fullName evidence="3">Tetratricopeptide repeat protein</fullName>
    </submittedName>
</protein>
<evidence type="ECO:0000313" key="4">
    <source>
        <dbReference type="Proteomes" id="UP000308271"/>
    </source>
</evidence>
<dbReference type="EMBL" id="VDCH01000051">
    <property type="protein sequence ID" value="TNJ36058.1"/>
    <property type="molecule type" value="Genomic_DNA"/>
</dbReference>
<feature type="coiled-coil region" evidence="2">
    <location>
        <begin position="320"/>
        <end position="384"/>
    </location>
</feature>
<keyword evidence="1" id="KW-0802">TPR repeat</keyword>
<feature type="repeat" description="TPR" evidence="1">
    <location>
        <begin position="384"/>
        <end position="417"/>
    </location>
</feature>
<keyword evidence="2" id="KW-0175">Coiled coil</keyword>
<comment type="caution">
    <text evidence="3">The sequence shown here is derived from an EMBL/GenBank/DDBJ whole genome shotgun (WGS) entry which is preliminary data.</text>
</comment>
<gene>
    <name evidence="3" type="ORF">FGF66_12275</name>
</gene>
<sequence>MARLDNASAVELFLKCWNGGALPDKSEVTQFVDYELGGHALAITLLARLGRACSWQKLQKLWREQGTASAAARHPDGRLDSLDLSFALTEKLLAREPGALDLWQFVALFPDGLDEESMALWEEVSGHATARIVLVEHNLISFRAERITMLPPVARYALGRSTCNLPDENGFNWLSARNHAYQYFLAISRYANDARSTNASIQSRSRSSAELWAIGQLCGAEKVAGCFDLNLLWQLHRQLRNVYVFNILAGQVVLKIINEIIGDPLSFFMLGNLEYRLGKVDTASENFAQAIMLYEKEQDRLGLANVQHSLGELKLGLGEEVKARESFEKAKELYEKEQNQLGLANALLSLGDLERQLGELGKAREDYERAKELYEREQNQLSLAHALKFLGDLEAGLGEVVKARESYERAIELYKKEQSQLGEGHVQKSWVCSTKCVNGRNQTGSRPSNLMENWL</sequence>
<reference evidence="3 4" key="1">
    <citation type="submission" date="2019-05" db="EMBL/GenBank/DDBJ databases">
        <title>Draft Whole-Genome sequence of the green sulfur bacterium Chlorobaculum thiosulfatiphilum DSM 249.</title>
        <authorList>
            <person name="Meyer T.E."/>
            <person name="Kyndt J.A."/>
        </authorList>
    </citation>
    <scope>NUCLEOTIDE SEQUENCE [LARGE SCALE GENOMIC DNA]</scope>
    <source>
        <strain evidence="3 4">DSM 249</strain>
    </source>
</reference>
<evidence type="ECO:0000256" key="1">
    <source>
        <dbReference type="PROSITE-ProRule" id="PRU00339"/>
    </source>
</evidence>
<name>A0A5C4RYR0_CHLTI</name>
<feature type="non-terminal residue" evidence="3">
    <location>
        <position position="455"/>
    </location>
</feature>
<dbReference type="SUPFAM" id="SSF48452">
    <property type="entry name" value="TPR-like"/>
    <property type="match status" value="1"/>
</dbReference>
<proteinExistence type="predicted"/>
<dbReference type="PANTHER" id="PTHR47691">
    <property type="entry name" value="REGULATOR-RELATED"/>
    <property type="match status" value="1"/>
</dbReference>